<dbReference type="InterPro" id="IPR011006">
    <property type="entry name" value="CheY-like_superfamily"/>
</dbReference>
<dbReference type="PROSITE" id="PS50110">
    <property type="entry name" value="RESPONSE_REGULATORY"/>
    <property type="match status" value="1"/>
</dbReference>
<evidence type="ECO:0000256" key="1">
    <source>
        <dbReference type="ARBA" id="ARBA00022741"/>
    </source>
</evidence>
<dbReference type="SUPFAM" id="SSF52540">
    <property type="entry name" value="P-loop containing nucleoside triphosphate hydrolases"/>
    <property type="match status" value="1"/>
</dbReference>
<evidence type="ECO:0000256" key="6">
    <source>
        <dbReference type="ARBA" id="ARBA00023159"/>
    </source>
</evidence>
<dbReference type="Gene3D" id="3.40.50.300">
    <property type="entry name" value="P-loop containing nucleotide triphosphate hydrolases"/>
    <property type="match status" value="1"/>
</dbReference>
<organism evidence="12 13">
    <name type="scientific">Thalassospira aquimaris</name>
    <dbReference type="NCBI Taxonomy" id="3037796"/>
    <lineage>
        <taxon>Bacteria</taxon>
        <taxon>Pseudomonadati</taxon>
        <taxon>Pseudomonadota</taxon>
        <taxon>Alphaproteobacteria</taxon>
        <taxon>Rhodospirillales</taxon>
        <taxon>Thalassospiraceae</taxon>
        <taxon>Thalassospira</taxon>
    </lineage>
</organism>
<dbReference type="CDD" id="cd17572">
    <property type="entry name" value="REC_NtrC1-like"/>
    <property type="match status" value="1"/>
</dbReference>
<keyword evidence="1" id="KW-0547">Nucleotide-binding</keyword>
<dbReference type="InterPro" id="IPR025943">
    <property type="entry name" value="Sigma_54_int_dom_ATP-bd_2"/>
</dbReference>
<dbReference type="Pfam" id="PF00072">
    <property type="entry name" value="Response_reg"/>
    <property type="match status" value="1"/>
</dbReference>
<accession>A0ABT6GDS8</accession>
<dbReference type="PANTHER" id="PTHR32071:SF117">
    <property type="entry name" value="PTS-DEPENDENT DIHYDROXYACETONE KINASE OPERON REGULATORY PROTEIN-RELATED"/>
    <property type="match status" value="1"/>
</dbReference>
<keyword evidence="3" id="KW-0902">Two-component regulatory system</keyword>
<evidence type="ECO:0000313" key="12">
    <source>
        <dbReference type="EMBL" id="MDG4720245.1"/>
    </source>
</evidence>
<dbReference type="EMBL" id="JARSBO010000007">
    <property type="protein sequence ID" value="MDG4720245.1"/>
    <property type="molecule type" value="Genomic_DNA"/>
</dbReference>
<evidence type="ECO:0000313" key="13">
    <source>
        <dbReference type="Proteomes" id="UP001529180"/>
    </source>
</evidence>
<dbReference type="InterPro" id="IPR025944">
    <property type="entry name" value="Sigma_54_int_dom_CS"/>
</dbReference>
<keyword evidence="5" id="KW-0238">DNA-binding</keyword>
<keyword evidence="4" id="KW-0805">Transcription regulation</keyword>
<evidence type="ECO:0000256" key="4">
    <source>
        <dbReference type="ARBA" id="ARBA00023015"/>
    </source>
</evidence>
<evidence type="ECO:0000256" key="7">
    <source>
        <dbReference type="ARBA" id="ARBA00023163"/>
    </source>
</evidence>
<dbReference type="InterPro" id="IPR002197">
    <property type="entry name" value="HTH_Fis"/>
</dbReference>
<keyword evidence="6" id="KW-0010">Activator</keyword>
<dbReference type="SMART" id="SM00382">
    <property type="entry name" value="AAA"/>
    <property type="match status" value="1"/>
</dbReference>
<dbReference type="SUPFAM" id="SSF52172">
    <property type="entry name" value="CheY-like"/>
    <property type="match status" value="1"/>
</dbReference>
<keyword evidence="2" id="KW-0067">ATP-binding</keyword>
<dbReference type="Pfam" id="PF02954">
    <property type="entry name" value="HTH_8"/>
    <property type="match status" value="1"/>
</dbReference>
<dbReference type="SMART" id="SM00448">
    <property type="entry name" value="REC"/>
    <property type="match status" value="1"/>
</dbReference>
<evidence type="ECO:0000256" key="5">
    <source>
        <dbReference type="ARBA" id="ARBA00023125"/>
    </source>
</evidence>
<feature type="region of interest" description="Disordered" evidence="9">
    <location>
        <begin position="395"/>
        <end position="420"/>
    </location>
</feature>
<reference evidence="12 13" key="1">
    <citation type="submission" date="2023-03" db="EMBL/GenBank/DDBJ databases">
        <title>Strain FZY0004 represents a novel species in the genus Thalassospira isolated from seawater.</title>
        <authorList>
            <person name="Fu Z.-Y."/>
        </authorList>
    </citation>
    <scope>NUCLEOTIDE SEQUENCE [LARGE SCALE GENOMIC DNA]</scope>
    <source>
        <strain evidence="12 13">FZY0004</strain>
    </source>
</reference>
<dbReference type="SUPFAM" id="SSF46689">
    <property type="entry name" value="Homeodomain-like"/>
    <property type="match status" value="1"/>
</dbReference>
<keyword evidence="13" id="KW-1185">Reference proteome</keyword>
<dbReference type="Pfam" id="PF00158">
    <property type="entry name" value="Sigma54_activat"/>
    <property type="match status" value="1"/>
</dbReference>
<dbReference type="Proteomes" id="UP001529180">
    <property type="component" value="Unassembled WGS sequence"/>
</dbReference>
<dbReference type="CDD" id="cd00009">
    <property type="entry name" value="AAA"/>
    <property type="match status" value="1"/>
</dbReference>
<sequence>MPEQARIVIVEDTLSLARVYQDYLRADGYLVDHVVTGADAIDRLRQNPPDAMILDLVLPDMDGRDVLRRAAHVCPDCKIVVITAHGSVNVAVEAMREGAWDFLLKPFTADKLRETVSKALAGAPSSSNRAGLMPGGADSDEMYFDIIGGSENMRDIYRIIENAAPSRATVFITGESGTGKELAAEAIHQRSERAKEPFIPLNCGAIPKDLMESEIFGHVKGAFTGAVSDREGAAHRAEGGTLFLDEICEMDLDLQTKLLRFIQTGTFQKVGGSSLETVDVRFVCATNRDPLEEVRAGRFREDLYYRLHVIPLHMPPLRERDNDILQIANFYLQRYNREEGRDFERFSPEVSALFARYTWPGNIRQLQNIIRNIVVLNNGTEVTLSMVPRPVNSGTEDDQFGSATIEAPPPHPVVSREAGGAGRLWEGDPEALAFLAGARQMRKVVENHQTEKSNQLVGVGLASNDRAGMNANGLSGAGLSAGGLSGGGLGYSDIRPLWQVEKQAIEEAIERCGGSIPRAADALGVSPSTIYRKKQSWEDNGL</sequence>
<dbReference type="InterPro" id="IPR002078">
    <property type="entry name" value="Sigma_54_int"/>
</dbReference>
<evidence type="ECO:0000259" key="10">
    <source>
        <dbReference type="PROSITE" id="PS50045"/>
    </source>
</evidence>
<evidence type="ECO:0000256" key="9">
    <source>
        <dbReference type="SAM" id="MobiDB-lite"/>
    </source>
</evidence>
<dbReference type="Pfam" id="PF25601">
    <property type="entry name" value="AAA_lid_14"/>
    <property type="match status" value="1"/>
</dbReference>
<comment type="caution">
    <text evidence="12">The sequence shown here is derived from an EMBL/GenBank/DDBJ whole genome shotgun (WGS) entry which is preliminary data.</text>
</comment>
<keyword evidence="8" id="KW-0597">Phosphoprotein</keyword>
<feature type="domain" description="Sigma-54 factor interaction" evidence="10">
    <location>
        <begin position="146"/>
        <end position="375"/>
    </location>
</feature>
<proteinExistence type="predicted"/>
<evidence type="ECO:0000256" key="3">
    <source>
        <dbReference type="ARBA" id="ARBA00023012"/>
    </source>
</evidence>
<dbReference type="PANTHER" id="PTHR32071">
    <property type="entry name" value="TRANSCRIPTIONAL REGULATORY PROTEIN"/>
    <property type="match status" value="1"/>
</dbReference>
<dbReference type="Gene3D" id="1.10.8.60">
    <property type="match status" value="1"/>
</dbReference>
<dbReference type="InterPro" id="IPR001789">
    <property type="entry name" value="Sig_transdc_resp-reg_receiver"/>
</dbReference>
<dbReference type="Gene3D" id="3.40.50.2300">
    <property type="match status" value="1"/>
</dbReference>
<dbReference type="PROSITE" id="PS00676">
    <property type="entry name" value="SIGMA54_INTERACT_2"/>
    <property type="match status" value="1"/>
</dbReference>
<evidence type="ECO:0000256" key="8">
    <source>
        <dbReference type="PROSITE-ProRule" id="PRU00169"/>
    </source>
</evidence>
<feature type="modified residue" description="4-aspartylphosphate" evidence="8">
    <location>
        <position position="55"/>
    </location>
</feature>
<evidence type="ECO:0000259" key="11">
    <source>
        <dbReference type="PROSITE" id="PS50110"/>
    </source>
</evidence>
<dbReference type="PROSITE" id="PS50045">
    <property type="entry name" value="SIGMA54_INTERACT_4"/>
    <property type="match status" value="1"/>
</dbReference>
<evidence type="ECO:0000256" key="2">
    <source>
        <dbReference type="ARBA" id="ARBA00022840"/>
    </source>
</evidence>
<dbReference type="InterPro" id="IPR027417">
    <property type="entry name" value="P-loop_NTPase"/>
</dbReference>
<keyword evidence="7" id="KW-0804">Transcription</keyword>
<dbReference type="Gene3D" id="1.10.10.60">
    <property type="entry name" value="Homeodomain-like"/>
    <property type="match status" value="1"/>
</dbReference>
<dbReference type="RefSeq" id="WP_114103696.1">
    <property type="nucleotide sequence ID" value="NZ_JARSBO010000007.1"/>
</dbReference>
<name>A0ABT6GDS8_9PROT</name>
<dbReference type="PROSITE" id="PS00688">
    <property type="entry name" value="SIGMA54_INTERACT_3"/>
    <property type="match status" value="1"/>
</dbReference>
<dbReference type="InterPro" id="IPR003593">
    <property type="entry name" value="AAA+_ATPase"/>
</dbReference>
<dbReference type="InterPro" id="IPR058031">
    <property type="entry name" value="AAA_lid_NorR"/>
</dbReference>
<dbReference type="InterPro" id="IPR009057">
    <property type="entry name" value="Homeodomain-like_sf"/>
</dbReference>
<protein>
    <submittedName>
        <fullName evidence="12">Sigma-54 dependent transcriptional regulator</fullName>
    </submittedName>
</protein>
<feature type="domain" description="Response regulatory" evidence="11">
    <location>
        <begin position="6"/>
        <end position="120"/>
    </location>
</feature>
<gene>
    <name evidence="12" type="ORF">P7680_14660</name>
</gene>